<gene>
    <name evidence="7" type="ordered locus">CKO_04373</name>
</gene>
<dbReference type="SUPFAM" id="SSF49401">
    <property type="entry name" value="Bacterial adhesins"/>
    <property type="match status" value="1"/>
</dbReference>
<keyword evidence="3" id="KW-0281">Fimbrium</keyword>
<evidence type="ECO:0000256" key="3">
    <source>
        <dbReference type="ARBA" id="ARBA00023263"/>
    </source>
</evidence>
<dbReference type="InterPro" id="IPR036937">
    <property type="entry name" value="Adhesion_dom_fimbrial_sf"/>
</dbReference>
<evidence type="ECO:0000313" key="7">
    <source>
        <dbReference type="EMBL" id="ABV15429.1"/>
    </source>
</evidence>
<sequence>MPLIWRERKMYRILISLIFTSLGLFSHTALAWNCTTVTSTTTISPQNITISRDLPVGSIIGTQVITPTINAFNCWDSAEGVISRQIFGIRAIGTFDSSLNGRQIYKTNISGVGYSLSAATTKCAAGIVTVTGSNTIRGDINTAKLCENMAGMVNSNLDGVVIVTFYKTAAETGSGTITARTVGSLVMLNNALLWHSPESSVNINAFTVTTPACNLQTTFIPVNMQDVDKQAFNGKGTTPGDAHTQSFDLPMVCNAGTKVSVKMEGDIFDASKGVLKTIGGNNAATGVGIQLLYNNQPMALGSDVAVGTSSSGGGFTVPLKARYYQTGDTITTGAANGVLSFTMTYQ</sequence>
<keyword evidence="4" id="KW-0732">Signal</keyword>
<comment type="similarity">
    <text evidence="2">Belongs to the fimbrial protein family.</text>
</comment>
<dbReference type="AlphaFoldDB" id="A8APL6"/>
<protein>
    <submittedName>
        <fullName evidence="7">Uncharacterized protein</fullName>
    </submittedName>
</protein>
<evidence type="ECO:0000256" key="2">
    <source>
        <dbReference type="ARBA" id="ARBA00006671"/>
    </source>
</evidence>
<comment type="subcellular location">
    <subcellularLocation>
        <location evidence="1">Fimbrium</location>
    </subcellularLocation>
</comment>
<feature type="domain" description="MrkD-like receptor binding" evidence="6">
    <location>
        <begin position="47"/>
        <end position="179"/>
    </location>
</feature>
<feature type="domain" description="Fimbrial-type adhesion" evidence="5">
    <location>
        <begin position="207"/>
        <end position="346"/>
    </location>
</feature>
<evidence type="ECO:0000259" key="6">
    <source>
        <dbReference type="Pfam" id="PF22003"/>
    </source>
</evidence>
<dbReference type="InterPro" id="IPR000259">
    <property type="entry name" value="Adhesion_dom_fimbrial"/>
</dbReference>
<dbReference type="Pfam" id="PF00419">
    <property type="entry name" value="Fimbrial"/>
    <property type="match status" value="1"/>
</dbReference>
<feature type="chain" id="PRO_5002719131" evidence="4">
    <location>
        <begin position="32"/>
        <end position="346"/>
    </location>
</feature>
<dbReference type="InterPro" id="IPR054160">
    <property type="entry name" value="MrkD_recept-bd"/>
</dbReference>
<dbReference type="InterPro" id="IPR050263">
    <property type="entry name" value="Bact_Fimbrial_Adh_Pro"/>
</dbReference>
<evidence type="ECO:0000259" key="5">
    <source>
        <dbReference type="Pfam" id="PF00419"/>
    </source>
</evidence>
<keyword evidence="8" id="KW-1185">Reference proteome</keyword>
<proteinExistence type="inferred from homology"/>
<evidence type="ECO:0000256" key="4">
    <source>
        <dbReference type="SAM" id="SignalP"/>
    </source>
</evidence>
<dbReference type="EMBL" id="CP000822">
    <property type="protein sequence ID" value="ABV15429.1"/>
    <property type="molecule type" value="Genomic_DNA"/>
</dbReference>
<dbReference type="GO" id="GO:0043709">
    <property type="term" value="P:cell adhesion involved in single-species biofilm formation"/>
    <property type="evidence" value="ECO:0007669"/>
    <property type="project" value="TreeGrafter"/>
</dbReference>
<evidence type="ECO:0000313" key="8">
    <source>
        <dbReference type="Proteomes" id="UP000008148"/>
    </source>
</evidence>
<reference evidence="7 8" key="1">
    <citation type="submission" date="2007-08" db="EMBL/GenBank/DDBJ databases">
        <authorList>
            <consortium name="The Citrobacter koseri Genome Sequencing Project"/>
            <person name="McClelland M."/>
            <person name="Sanderson E.K."/>
            <person name="Porwollik S."/>
            <person name="Spieth J."/>
            <person name="Clifton W.S."/>
            <person name="Latreille P."/>
            <person name="Courtney L."/>
            <person name="Wang C."/>
            <person name="Pepin K."/>
            <person name="Bhonagiri V."/>
            <person name="Nash W."/>
            <person name="Johnson M."/>
            <person name="Thiruvilangam P."/>
            <person name="Wilson R."/>
        </authorList>
    </citation>
    <scope>NUCLEOTIDE SEQUENCE [LARGE SCALE GENOMIC DNA]</scope>
    <source>
        <strain evidence="8">ATCC BAA-895 / CDC 4225-83 / SGSC4696</strain>
    </source>
</reference>
<dbReference type="InterPro" id="IPR008966">
    <property type="entry name" value="Adhesion_dom_sf"/>
</dbReference>
<dbReference type="Gene3D" id="2.60.40.1090">
    <property type="entry name" value="Fimbrial-type adhesion domain"/>
    <property type="match status" value="1"/>
</dbReference>
<dbReference type="STRING" id="290338.CKO_04373"/>
<name>A8APL6_CITK8</name>
<dbReference type="KEGG" id="cko:CKO_04373"/>
<dbReference type="Proteomes" id="UP000008148">
    <property type="component" value="Chromosome"/>
</dbReference>
<dbReference type="HOGENOM" id="CLU_058392_0_2_6"/>
<dbReference type="Pfam" id="PF22003">
    <property type="entry name" value="MrkDrd"/>
    <property type="match status" value="1"/>
</dbReference>
<accession>A8APL6</accession>
<organism evidence="7 8">
    <name type="scientific">Citrobacter koseri (strain ATCC BAA-895 / CDC 4225-83 / SGSC4696)</name>
    <dbReference type="NCBI Taxonomy" id="290338"/>
    <lineage>
        <taxon>Bacteria</taxon>
        <taxon>Pseudomonadati</taxon>
        <taxon>Pseudomonadota</taxon>
        <taxon>Gammaproteobacteria</taxon>
        <taxon>Enterobacterales</taxon>
        <taxon>Enterobacteriaceae</taxon>
        <taxon>Citrobacter</taxon>
    </lineage>
</organism>
<dbReference type="PANTHER" id="PTHR33420:SF14">
    <property type="entry name" value="TYPE 1 FIMBRIN D-MANNOSE SPECIFIC ADHESIN"/>
    <property type="match status" value="1"/>
</dbReference>
<evidence type="ECO:0000256" key="1">
    <source>
        <dbReference type="ARBA" id="ARBA00004561"/>
    </source>
</evidence>
<dbReference type="PANTHER" id="PTHR33420">
    <property type="entry name" value="FIMBRIAL SUBUNIT ELFA-RELATED"/>
    <property type="match status" value="1"/>
</dbReference>
<dbReference type="Gene3D" id="2.60.40.3310">
    <property type="match status" value="1"/>
</dbReference>
<feature type="signal peptide" evidence="4">
    <location>
        <begin position="1"/>
        <end position="31"/>
    </location>
</feature>
<dbReference type="GO" id="GO:0009289">
    <property type="term" value="C:pilus"/>
    <property type="evidence" value="ECO:0007669"/>
    <property type="project" value="UniProtKB-SubCell"/>
</dbReference>